<dbReference type="Pfam" id="PF15404">
    <property type="entry name" value="PH_4"/>
    <property type="match status" value="1"/>
</dbReference>
<feature type="compositionally biased region" description="Basic and acidic residues" evidence="1">
    <location>
        <begin position="125"/>
        <end position="135"/>
    </location>
</feature>
<dbReference type="PANTHER" id="PTHR28076">
    <property type="entry name" value="SPORULATION-SPECIFIC PROTEIN 71"/>
    <property type="match status" value="1"/>
</dbReference>
<name>A0A6A6UXR5_9PLEO</name>
<dbReference type="GO" id="GO:0005628">
    <property type="term" value="C:prospore membrane"/>
    <property type="evidence" value="ECO:0007669"/>
    <property type="project" value="TreeGrafter"/>
</dbReference>
<dbReference type="EMBL" id="MU006611">
    <property type="protein sequence ID" value="KAF2742306.1"/>
    <property type="molecule type" value="Genomic_DNA"/>
</dbReference>
<dbReference type="PANTHER" id="PTHR28076:SF1">
    <property type="entry name" value="PROSPORE MEMBRANE ADAPTER PROTEIN SPO71"/>
    <property type="match status" value="1"/>
</dbReference>
<feature type="region of interest" description="Disordered" evidence="1">
    <location>
        <begin position="262"/>
        <end position="294"/>
    </location>
</feature>
<feature type="compositionally biased region" description="Basic and acidic residues" evidence="1">
    <location>
        <begin position="171"/>
        <end position="183"/>
    </location>
</feature>
<dbReference type="Pfam" id="PF23207">
    <property type="entry name" value="PH_SPO71"/>
    <property type="match status" value="1"/>
</dbReference>
<keyword evidence="5" id="KW-1185">Reference proteome</keyword>
<dbReference type="GO" id="GO:1902657">
    <property type="term" value="P:protein localization to prospore membrane"/>
    <property type="evidence" value="ECO:0007669"/>
    <property type="project" value="InterPro"/>
</dbReference>
<feature type="compositionally biased region" description="Polar residues" evidence="1">
    <location>
        <begin position="193"/>
        <end position="206"/>
    </location>
</feature>
<feature type="compositionally biased region" description="Acidic residues" evidence="1">
    <location>
        <begin position="772"/>
        <end position="793"/>
    </location>
</feature>
<dbReference type="Pfam" id="PF15407">
    <property type="entry name" value="Spo7_2_N"/>
    <property type="match status" value="1"/>
</dbReference>
<evidence type="ECO:0000259" key="2">
    <source>
        <dbReference type="SMART" id="SM00233"/>
    </source>
</evidence>
<reference evidence="4" key="1">
    <citation type="journal article" date="2020" name="Stud. Mycol.">
        <title>101 Dothideomycetes genomes: a test case for predicting lifestyles and emergence of pathogens.</title>
        <authorList>
            <person name="Haridas S."/>
            <person name="Albert R."/>
            <person name="Binder M."/>
            <person name="Bloem J."/>
            <person name="Labutti K."/>
            <person name="Salamov A."/>
            <person name="Andreopoulos B."/>
            <person name="Baker S."/>
            <person name="Barry K."/>
            <person name="Bills G."/>
            <person name="Bluhm B."/>
            <person name="Cannon C."/>
            <person name="Castanera R."/>
            <person name="Culley D."/>
            <person name="Daum C."/>
            <person name="Ezra D."/>
            <person name="Gonzalez J."/>
            <person name="Henrissat B."/>
            <person name="Kuo A."/>
            <person name="Liang C."/>
            <person name="Lipzen A."/>
            <person name="Lutzoni F."/>
            <person name="Magnuson J."/>
            <person name="Mondo S."/>
            <person name="Nolan M."/>
            <person name="Ohm R."/>
            <person name="Pangilinan J."/>
            <person name="Park H.-J."/>
            <person name="Ramirez L."/>
            <person name="Alfaro M."/>
            <person name="Sun H."/>
            <person name="Tritt A."/>
            <person name="Yoshinaga Y."/>
            <person name="Zwiers L.-H."/>
            <person name="Turgeon B."/>
            <person name="Goodwin S."/>
            <person name="Spatafora J."/>
            <person name="Crous P."/>
            <person name="Grigoriev I."/>
        </authorList>
    </citation>
    <scope>NUCLEOTIDE SEQUENCE</scope>
    <source>
        <strain evidence="4">CBS 119925</strain>
    </source>
</reference>
<dbReference type="SMART" id="SM00233">
    <property type="entry name" value="PH"/>
    <property type="match status" value="2"/>
</dbReference>
<dbReference type="Proteomes" id="UP000799440">
    <property type="component" value="Unassembled WGS sequence"/>
</dbReference>
<dbReference type="InterPro" id="IPR029217">
    <property type="entry name" value="Spo7_2_N"/>
</dbReference>
<feature type="domain" description="Sporulation-specific protein 71 N-terminal" evidence="3">
    <location>
        <begin position="14"/>
        <end position="80"/>
    </location>
</feature>
<accession>A0A6A6UXR5</accession>
<dbReference type="AlphaFoldDB" id="A0A6A6UXR5"/>
<feature type="region of interest" description="Disordered" evidence="1">
    <location>
        <begin position="770"/>
        <end position="793"/>
    </location>
</feature>
<evidence type="ECO:0008006" key="6">
    <source>
        <dbReference type="Google" id="ProtNLM"/>
    </source>
</evidence>
<evidence type="ECO:0000313" key="5">
    <source>
        <dbReference type="Proteomes" id="UP000799440"/>
    </source>
</evidence>
<evidence type="ECO:0000256" key="1">
    <source>
        <dbReference type="SAM" id="MobiDB-lite"/>
    </source>
</evidence>
<feature type="domain" description="PH" evidence="2">
    <location>
        <begin position="344"/>
        <end position="486"/>
    </location>
</feature>
<sequence length="984" mass="111496">MTTHLQRACDQADDIVHLSPESYTAQRLEHSTPEHLHLTSRRLFIGPIPEGWLKTNRRDWYKRHLRINYSTRTATFSSVDPRESRTRRLSGLEGPSSSALFQHSFPQPEELTVADEDEGNSPELDTQHNEGRDAEQAGASPLPIPRSTETHDDVIADDNVTEFVDALSVPEDTRVDSHDDEPAKPITPPDPETSATSSSHPVGTSQEELEEASRLQVPTSQREQQGALGKRPVSTVESDSGPASEPVTIARSVDAVSTTSLLHNADDAKAQPDVNKNRPTKRVLSKAKPQQRSFDTGVARTKSNLRNLVKFDIPEDSKRAELHLKAKAAQMTVRQASTRLRRRKLKDGLVVKMERMLVRVDKAGTDLPDDFDENGDQKVDSRVKDKWREYMVVCRQSISDDADFVLQLYKTRVIPEIEQKGAAKKATFEIELSRKKAHVNLYSSLDKSVVVWTPGNRGTQIFIMQARTASNAVEWYTFIRNTMGWHRTPELQINVPDLSVNLRISDPFRCLEESQKEAQDAEGDEEEVAVLKTMQAEQAVAQNLIKQCLDQLTDSSEWADVLASWLQNQRIGLAWRRYDRLEWVYGTNERKMYGTIAMQKSHELELRPKSHYPMTVVTRKKHKTLEEPVPVEGFLIRLTGQKGQARRLGLMFHKQLYFSSHDQYLVFSRPPKAIPPPPPKMPSTARGQVPSAHTVATETPDTWEVDPYPLQDGRIEWLSEGHSGTPESRRLCDEDAADEAARKAQNLLNCDGYINMADIKKVRKAKKGATPVDDDIESGSDVDFDEEVDDTTADDGATKEFDVERTLELVMRNGLIIRLQAADKTRRKQWIQHLRALSKYWRHRTTSDISTFKAVRAKNLTALNIDEQGESFIGQFAKKWEVTQSFASPELYNFCSIACCRSINISGMLYRKPRIHAPFTRCNVLLAAGHLILFQDVLRSRTGKQTPHIHHERLANLDLKDCYIYSGLLTESDLLYQNQTFDAN</sequence>
<evidence type="ECO:0000313" key="4">
    <source>
        <dbReference type="EMBL" id="KAF2742306.1"/>
    </source>
</evidence>
<dbReference type="InterPro" id="IPR057379">
    <property type="entry name" value="PH_SPO71"/>
</dbReference>
<protein>
    <recommendedName>
        <fullName evidence="6">PH domain-containing protein</fullName>
    </recommendedName>
</protein>
<dbReference type="InterPro" id="IPR001849">
    <property type="entry name" value="PH_domain"/>
</dbReference>
<gene>
    <name evidence="4" type="ORF">M011DRAFT_472346</name>
</gene>
<feature type="compositionally biased region" description="Polar residues" evidence="1">
    <location>
        <begin position="95"/>
        <end position="105"/>
    </location>
</feature>
<organism evidence="4 5">
    <name type="scientific">Sporormia fimetaria CBS 119925</name>
    <dbReference type="NCBI Taxonomy" id="1340428"/>
    <lineage>
        <taxon>Eukaryota</taxon>
        <taxon>Fungi</taxon>
        <taxon>Dikarya</taxon>
        <taxon>Ascomycota</taxon>
        <taxon>Pezizomycotina</taxon>
        <taxon>Dothideomycetes</taxon>
        <taxon>Pleosporomycetidae</taxon>
        <taxon>Pleosporales</taxon>
        <taxon>Sporormiaceae</taxon>
        <taxon>Sporormia</taxon>
    </lineage>
</organism>
<evidence type="ECO:0000259" key="3">
    <source>
        <dbReference type="SMART" id="SM01316"/>
    </source>
</evidence>
<feature type="domain" description="PH" evidence="2">
    <location>
        <begin position="629"/>
        <end position="841"/>
    </location>
</feature>
<dbReference type="SMART" id="SM01316">
    <property type="entry name" value="Spo7_2_N"/>
    <property type="match status" value="1"/>
</dbReference>
<proteinExistence type="predicted"/>
<dbReference type="InterPro" id="IPR039486">
    <property type="entry name" value="Mug56/Spo71_PH"/>
</dbReference>
<dbReference type="OrthoDB" id="5579281at2759"/>
<feature type="non-terminal residue" evidence="4">
    <location>
        <position position="984"/>
    </location>
</feature>
<dbReference type="InterPro" id="IPR040345">
    <property type="entry name" value="Mug56/Spo71"/>
</dbReference>
<feature type="region of interest" description="Disordered" evidence="1">
    <location>
        <begin position="78"/>
        <end position="150"/>
    </location>
</feature>
<feature type="region of interest" description="Disordered" evidence="1">
    <location>
        <begin position="168"/>
        <end position="250"/>
    </location>
</feature>